<feature type="transmembrane region" description="Helical" evidence="1">
    <location>
        <begin position="152"/>
        <end position="172"/>
    </location>
</feature>
<keyword evidence="4" id="KW-1185">Reference proteome</keyword>
<dbReference type="RefSeq" id="WP_309559992.1">
    <property type="nucleotide sequence ID" value="NZ_JAVJIU010000001.1"/>
</dbReference>
<dbReference type="Pfam" id="PF01569">
    <property type="entry name" value="PAP2"/>
    <property type="match status" value="1"/>
</dbReference>
<dbReference type="Proteomes" id="UP001257234">
    <property type="component" value="Unassembled WGS sequence"/>
</dbReference>
<feature type="transmembrane region" description="Helical" evidence="1">
    <location>
        <begin position="212"/>
        <end position="233"/>
    </location>
</feature>
<dbReference type="PANTHER" id="PTHR14969">
    <property type="entry name" value="SPHINGOSINE-1-PHOSPHATE PHOSPHOHYDROLASE"/>
    <property type="match status" value="1"/>
</dbReference>
<proteinExistence type="predicted"/>
<dbReference type="SMART" id="SM00014">
    <property type="entry name" value="acidPPc"/>
    <property type="match status" value="1"/>
</dbReference>
<organism evidence="3 4">
    <name type="scientific">Christiangramia sediminicola</name>
    <dbReference type="NCBI Taxonomy" id="3073267"/>
    <lineage>
        <taxon>Bacteria</taxon>
        <taxon>Pseudomonadati</taxon>
        <taxon>Bacteroidota</taxon>
        <taxon>Flavobacteriia</taxon>
        <taxon>Flavobacteriales</taxon>
        <taxon>Flavobacteriaceae</taxon>
        <taxon>Christiangramia</taxon>
    </lineage>
</organism>
<evidence type="ECO:0000259" key="2">
    <source>
        <dbReference type="SMART" id="SM00014"/>
    </source>
</evidence>
<feature type="transmembrane region" description="Helical" evidence="1">
    <location>
        <begin position="27"/>
        <end position="48"/>
    </location>
</feature>
<dbReference type="InterPro" id="IPR036938">
    <property type="entry name" value="PAP2/HPO_sf"/>
</dbReference>
<evidence type="ECO:0000256" key="1">
    <source>
        <dbReference type="SAM" id="Phobius"/>
    </source>
</evidence>
<protein>
    <submittedName>
        <fullName evidence="3">Phosphatase PAP2 family protein</fullName>
    </submittedName>
</protein>
<feature type="transmembrane region" description="Helical" evidence="1">
    <location>
        <begin position="91"/>
        <end position="109"/>
    </location>
</feature>
<feature type="transmembrane region" description="Helical" evidence="1">
    <location>
        <begin position="114"/>
        <end position="132"/>
    </location>
</feature>
<gene>
    <name evidence="3" type="ORF">RE431_00455</name>
</gene>
<reference evidence="4" key="1">
    <citation type="submission" date="2023-07" db="EMBL/GenBank/DDBJ databases">
        <title>Christiangramia sp. SM2212., a novel bacterium of the family Flavobacteriaceae isolated from the sea sediment.</title>
        <authorList>
            <person name="Wang J."/>
            <person name="Zhang X."/>
        </authorList>
    </citation>
    <scope>NUCLEOTIDE SEQUENCE [LARGE SCALE GENOMIC DNA]</scope>
    <source>
        <strain evidence="4">SM2212</strain>
    </source>
</reference>
<comment type="caution">
    <text evidence="3">The sequence shown here is derived from an EMBL/GenBank/DDBJ whole genome shotgun (WGS) entry which is preliminary data.</text>
</comment>
<feature type="domain" description="Phosphatidic acid phosphatase type 2/haloperoxidase" evidence="2">
    <location>
        <begin position="118"/>
        <end position="227"/>
    </location>
</feature>
<sequence>MQKQLLDILRFIRDFIYRNFKKYDVKLPYIITVIIALLLFVAGTKIFIKLTESLKTDFMGSFDQAVTSEVVSWRQDLLTEYFIAVTNLGDVWGYIIVFSLCTLIFYLVFKSWKFVGQIALVLVLALSSNLLLKRLVNRARPDAEFLVEVQTLSYPSGHAMMAMAFYGFLIYLINSLQIRKFYKFLLSLFLIILILSIGISRIYLGVHYPSDIIGGFLAGFIWVIFCILVFNLVRIFRRDTSV</sequence>
<accession>A0ABU1EL31</accession>
<dbReference type="InterPro" id="IPR000326">
    <property type="entry name" value="PAP2/HPO"/>
</dbReference>
<keyword evidence="1" id="KW-1133">Transmembrane helix</keyword>
<evidence type="ECO:0000313" key="3">
    <source>
        <dbReference type="EMBL" id="MDR5589090.1"/>
    </source>
</evidence>
<feature type="transmembrane region" description="Helical" evidence="1">
    <location>
        <begin position="184"/>
        <end position="206"/>
    </location>
</feature>
<keyword evidence="1" id="KW-0472">Membrane</keyword>
<dbReference type="SUPFAM" id="SSF48317">
    <property type="entry name" value="Acid phosphatase/Vanadium-dependent haloperoxidase"/>
    <property type="match status" value="1"/>
</dbReference>
<dbReference type="Gene3D" id="1.20.144.10">
    <property type="entry name" value="Phosphatidic acid phosphatase type 2/haloperoxidase"/>
    <property type="match status" value="2"/>
</dbReference>
<evidence type="ECO:0000313" key="4">
    <source>
        <dbReference type="Proteomes" id="UP001257234"/>
    </source>
</evidence>
<dbReference type="EMBL" id="JAVJIU010000001">
    <property type="protein sequence ID" value="MDR5589090.1"/>
    <property type="molecule type" value="Genomic_DNA"/>
</dbReference>
<name>A0ABU1EL31_9FLAO</name>
<dbReference type="CDD" id="cd03392">
    <property type="entry name" value="PAP2_like_2"/>
    <property type="match status" value="1"/>
</dbReference>
<keyword evidence="1" id="KW-0812">Transmembrane</keyword>
<dbReference type="PANTHER" id="PTHR14969:SF13">
    <property type="entry name" value="AT30094P"/>
    <property type="match status" value="1"/>
</dbReference>